<dbReference type="Proteomes" id="UP000507962">
    <property type="component" value="Unassembled WGS sequence"/>
</dbReference>
<evidence type="ECO:0000313" key="2">
    <source>
        <dbReference type="EMBL" id="VFQ46257.1"/>
    </source>
</evidence>
<feature type="compositionally biased region" description="Basic and acidic residues" evidence="1">
    <location>
        <begin position="57"/>
        <end position="71"/>
    </location>
</feature>
<dbReference type="AlphaFoldDB" id="A0A4U8YS00"/>
<name>A0A4U8YS00_9BACT</name>
<evidence type="ECO:0000256" key="1">
    <source>
        <dbReference type="SAM" id="MobiDB-lite"/>
    </source>
</evidence>
<dbReference type="SUPFAM" id="SSF48403">
    <property type="entry name" value="Ankyrin repeat"/>
    <property type="match status" value="1"/>
</dbReference>
<evidence type="ECO:0000313" key="3">
    <source>
        <dbReference type="Proteomes" id="UP000507962"/>
    </source>
</evidence>
<proteinExistence type="predicted"/>
<organism evidence="2 3">
    <name type="scientific">Desulfoluna butyratoxydans</name>
    <dbReference type="NCBI Taxonomy" id="231438"/>
    <lineage>
        <taxon>Bacteria</taxon>
        <taxon>Pseudomonadati</taxon>
        <taxon>Thermodesulfobacteriota</taxon>
        <taxon>Desulfobacteria</taxon>
        <taxon>Desulfobacterales</taxon>
        <taxon>Desulfolunaceae</taxon>
        <taxon>Desulfoluna</taxon>
    </lineage>
</organism>
<dbReference type="EMBL" id="CAADHO010000008">
    <property type="protein sequence ID" value="VFQ46257.1"/>
    <property type="molecule type" value="Genomic_DNA"/>
</dbReference>
<reference evidence="2 3" key="1">
    <citation type="submission" date="2019-03" db="EMBL/GenBank/DDBJ databases">
        <authorList>
            <person name="Nijsse B."/>
        </authorList>
    </citation>
    <scope>NUCLEOTIDE SEQUENCE [LARGE SCALE GENOMIC DNA]</scope>
    <source>
        <strain evidence="2">Desulfoluna butyratoxydans MSL71</strain>
    </source>
</reference>
<protein>
    <submittedName>
        <fullName evidence="2">Ankyrin repeat-containing domain</fullName>
    </submittedName>
</protein>
<gene>
    <name evidence="2" type="ORF">MSL71_39200</name>
</gene>
<dbReference type="InterPro" id="IPR036770">
    <property type="entry name" value="Ankyrin_rpt-contain_sf"/>
</dbReference>
<dbReference type="RefSeq" id="WP_180143741.1">
    <property type="nucleotide sequence ID" value="NZ_CAADHO010000008.1"/>
</dbReference>
<dbReference type="Gene3D" id="1.25.40.20">
    <property type="entry name" value="Ankyrin repeat-containing domain"/>
    <property type="match status" value="1"/>
</dbReference>
<feature type="region of interest" description="Disordered" evidence="1">
    <location>
        <begin position="52"/>
        <end position="79"/>
    </location>
</feature>
<accession>A0A4U8YS00</accession>
<sequence>MAIIGLFLWLYTGKKHLSAPEAPPALCVEKNTQNHSPAVAEKKLKKPIDHAAAVPPAEERHLARQQEKASPESKAPVTTTEHVKRLKVLVANNDLKAFLGYLSNHGLDLNTQMDTKNRTRLFELWFPFTDDIGKVDLLKQLINEGAILDPPDHNTLTSLLFTGNPDILTFMSQNYPHVISQYGSDTMKVQALLGNPTTMHMLLEEGVEISRDTFSPEELIAIEQHCDTPECFSILEEKGIRFGERAVANAIIHGHLEALAHHAQTIPMESLLIDGQGALDIALETPKTNVSMIRFLETQGVDIEPRHLKKAKQNINSDGVYTLEVKSEEYCGTSTYSGFPFAQKVAAYLEKRLGAPPP</sequence>
<keyword evidence="3" id="KW-1185">Reference proteome</keyword>